<sequence length="594" mass="65828">MRPVVRLTASATSALPRSLLLAICVIYASFGLFGRDPWKNEDAAGFGVMWTMANGNLHDWLLPNLVGKPITSDAPLGYWFGAAAIRALAPWVDASNASRVFTGLLFCAACAFVWYGAYLLGRRPEVQPFKYAFGGEPEPRDYGRTLADGALLILLACFGLAERGHETTPALAQFFCISMLVYGLIRMLDKPIQGALIWGAGLGFVMLTASPVLVGALLVGTLTMTLIVREARTRWLLLAGLPVALALSLSWPLAALAAFPVDGVWFLNQWMRGSLNYFTGPFSPVLLYALKNLPLFTWPAWPLAIWAWISWSGLRRAPHIAIPLAVIGPLFALVVLQGSETNRLYMLPLPALAVLATFALPTLKRGAINAFDWFAVLSFTVLGSFVWLVWLASMTGFPFFLARNLSRLVPGYVPQFKIVSLACAIAVTVCWMVLVQWRVARHPKVLWRSVVLSSAGTTLMWVLLMTLWLPIVNYSRTYKDVAQQIATHLPDDYSCISPVRLGNAQIATFAYFGDMHFSFTDDDCDVILRQDTQDFGEPSAMSNFVWKLVWEGRRAADRDERFRLYVRIDRPKPPVKRRPVRPKVAPSATPPAAQ</sequence>
<evidence type="ECO:0000313" key="3">
    <source>
        <dbReference type="EMBL" id="CAB3770358.1"/>
    </source>
</evidence>
<feature type="transmembrane region" description="Helical" evidence="2">
    <location>
        <begin position="235"/>
        <end position="261"/>
    </location>
</feature>
<dbReference type="Proteomes" id="UP000494329">
    <property type="component" value="Unassembled WGS sequence"/>
</dbReference>
<feature type="transmembrane region" description="Helical" evidence="2">
    <location>
        <begin position="142"/>
        <end position="161"/>
    </location>
</feature>
<feature type="transmembrane region" description="Helical" evidence="2">
    <location>
        <begin position="296"/>
        <end position="314"/>
    </location>
</feature>
<evidence type="ECO:0000256" key="2">
    <source>
        <dbReference type="SAM" id="Phobius"/>
    </source>
</evidence>
<feature type="transmembrane region" description="Helical" evidence="2">
    <location>
        <begin position="321"/>
        <end position="339"/>
    </location>
</feature>
<feature type="transmembrane region" description="Helical" evidence="2">
    <location>
        <begin position="446"/>
        <end position="469"/>
    </location>
</feature>
<dbReference type="RefSeq" id="WP_175114896.1">
    <property type="nucleotide sequence ID" value="NZ_CADIKF010000070.1"/>
</dbReference>
<feature type="transmembrane region" description="Helical" evidence="2">
    <location>
        <begin position="197"/>
        <end position="223"/>
    </location>
</feature>
<accession>A0A6J5EUW1</accession>
<name>A0A6J5EUW1_9BURK</name>
<keyword evidence="2" id="KW-1133">Transmembrane helix</keyword>
<dbReference type="AlphaFoldDB" id="A0A6J5EUW1"/>
<feature type="transmembrane region" description="Helical" evidence="2">
    <location>
        <begin position="100"/>
        <end position="121"/>
    </location>
</feature>
<feature type="transmembrane region" description="Helical" evidence="2">
    <location>
        <begin position="345"/>
        <end position="363"/>
    </location>
</feature>
<gene>
    <name evidence="3" type="ORF">LMG29739_05766</name>
</gene>
<protein>
    <recommendedName>
        <fullName evidence="5">UDP phosphate-alpha-4-amino-4-deoxy-L-arabinose arabinosyl transferase</fullName>
    </recommendedName>
</protein>
<evidence type="ECO:0000256" key="1">
    <source>
        <dbReference type="SAM" id="MobiDB-lite"/>
    </source>
</evidence>
<dbReference type="EMBL" id="CADIKF010000070">
    <property type="protein sequence ID" value="CAB3770358.1"/>
    <property type="molecule type" value="Genomic_DNA"/>
</dbReference>
<proteinExistence type="predicted"/>
<keyword evidence="2" id="KW-0812">Transmembrane</keyword>
<feature type="transmembrane region" description="Helical" evidence="2">
    <location>
        <begin position="7"/>
        <end position="30"/>
    </location>
</feature>
<organism evidence="3 4">
    <name type="scientific">Paraburkholderia solisilvae</name>
    <dbReference type="NCBI Taxonomy" id="624376"/>
    <lineage>
        <taxon>Bacteria</taxon>
        <taxon>Pseudomonadati</taxon>
        <taxon>Pseudomonadota</taxon>
        <taxon>Betaproteobacteria</taxon>
        <taxon>Burkholderiales</taxon>
        <taxon>Burkholderiaceae</taxon>
        <taxon>Paraburkholderia</taxon>
    </lineage>
</organism>
<feature type="transmembrane region" description="Helical" evidence="2">
    <location>
        <begin position="412"/>
        <end position="434"/>
    </location>
</feature>
<evidence type="ECO:0008006" key="5">
    <source>
        <dbReference type="Google" id="ProtNLM"/>
    </source>
</evidence>
<feature type="transmembrane region" description="Helical" evidence="2">
    <location>
        <begin position="167"/>
        <end position="185"/>
    </location>
</feature>
<keyword evidence="4" id="KW-1185">Reference proteome</keyword>
<evidence type="ECO:0000313" key="4">
    <source>
        <dbReference type="Proteomes" id="UP000494329"/>
    </source>
</evidence>
<keyword evidence="2" id="KW-0472">Membrane</keyword>
<feature type="region of interest" description="Disordered" evidence="1">
    <location>
        <begin position="572"/>
        <end position="594"/>
    </location>
</feature>
<reference evidence="3 4" key="1">
    <citation type="submission" date="2020-04" db="EMBL/GenBank/DDBJ databases">
        <authorList>
            <person name="De Canck E."/>
        </authorList>
    </citation>
    <scope>NUCLEOTIDE SEQUENCE [LARGE SCALE GENOMIC DNA]</scope>
    <source>
        <strain evidence="3 4">LMG 29739</strain>
    </source>
</reference>
<feature type="transmembrane region" description="Helical" evidence="2">
    <location>
        <begin position="370"/>
        <end position="392"/>
    </location>
</feature>